<organism evidence="1">
    <name type="scientific">Nitrosopumilaceae spindle-shaped virus</name>
    <dbReference type="NCBI Taxonomy" id="3065433"/>
    <lineage>
        <taxon>Viruses</taxon>
    </lineage>
</organism>
<name>A0AAT9JAE0_9VIRU</name>
<sequence length="70" mass="8432">MLWQDFVRHQSEAINENRFFSNSFIVFILYILYEFKSNNNDGPTKRQKNKKQTGGHYQKDRQVILLLSVH</sequence>
<protein>
    <submittedName>
        <fullName evidence="1">ORF3</fullName>
    </submittedName>
</protein>
<evidence type="ECO:0000313" key="1">
    <source>
        <dbReference type="EMBL" id="DBA52210.1"/>
    </source>
</evidence>
<accession>A0AAT9JAE0</accession>
<reference evidence="1" key="1">
    <citation type="journal article" date="2024" name="Environ. Microbiol. Rep.">
        <title>Hiding in plain sight: The discovery of complete genomes of 11 hypothetical spindle-shaped viruses that putatively infect mesophilic ammonia-oxidizing archaea.</title>
        <authorList>
            <person name="Ni Y."/>
            <person name="Xu T."/>
            <person name="Yan S."/>
            <person name="Chen L."/>
            <person name="Wang Y."/>
        </authorList>
    </citation>
    <scope>NUCLEOTIDE SEQUENCE</scope>
    <source>
        <strain evidence="1">NYM1</strain>
    </source>
</reference>
<reference evidence="1" key="2">
    <citation type="submission" date="2024-03" db="EMBL/GenBank/DDBJ databases">
        <authorList>
            <person name="Ni Y."/>
            <person name="Xu T."/>
            <person name="Yan S."/>
            <person name="Chen L."/>
            <person name="Wang Y."/>
        </authorList>
    </citation>
    <scope>NUCLEOTIDE SEQUENCE</scope>
    <source>
        <strain evidence="1">NYM1</strain>
    </source>
</reference>
<proteinExistence type="predicted"/>
<dbReference type="EMBL" id="BK067792">
    <property type="protein sequence ID" value="DBA52210.1"/>
    <property type="molecule type" value="Genomic_DNA"/>
</dbReference>